<feature type="signal peptide" evidence="5">
    <location>
        <begin position="1"/>
        <end position="25"/>
    </location>
</feature>
<evidence type="ECO:0000256" key="5">
    <source>
        <dbReference type="SAM" id="SignalP"/>
    </source>
</evidence>
<evidence type="ECO:0000256" key="1">
    <source>
        <dbReference type="ARBA" id="ARBA00004193"/>
    </source>
</evidence>
<organism evidence="7 8">
    <name type="scientific">Peribacillus faecalis</name>
    <dbReference type="NCBI Taxonomy" id="2772559"/>
    <lineage>
        <taxon>Bacteria</taxon>
        <taxon>Bacillati</taxon>
        <taxon>Bacillota</taxon>
        <taxon>Bacilli</taxon>
        <taxon>Bacillales</taxon>
        <taxon>Bacillaceae</taxon>
        <taxon>Peribacillus</taxon>
    </lineage>
</organism>
<dbReference type="GO" id="GO:0030288">
    <property type="term" value="C:outer membrane-bounded periplasmic space"/>
    <property type="evidence" value="ECO:0007669"/>
    <property type="project" value="TreeGrafter"/>
</dbReference>
<dbReference type="EMBL" id="JACXSI010000001">
    <property type="protein sequence ID" value="MBD3107002.1"/>
    <property type="molecule type" value="Genomic_DNA"/>
</dbReference>
<dbReference type="Pfam" id="PF01497">
    <property type="entry name" value="Peripla_BP_2"/>
    <property type="match status" value="1"/>
</dbReference>
<comment type="subcellular location">
    <subcellularLocation>
        <location evidence="1">Cell membrane</location>
        <topology evidence="1">Lipid-anchor</topology>
    </subcellularLocation>
</comment>
<dbReference type="Gene3D" id="3.40.50.1980">
    <property type="entry name" value="Nitrogenase molybdenum iron protein domain"/>
    <property type="match status" value="2"/>
</dbReference>
<comment type="similarity">
    <text evidence="2">Belongs to the bacterial solute-binding protein 8 family.</text>
</comment>
<dbReference type="InterPro" id="IPR051313">
    <property type="entry name" value="Bact_iron-sidero_bind"/>
</dbReference>
<dbReference type="Proteomes" id="UP000602076">
    <property type="component" value="Unassembled WGS sequence"/>
</dbReference>
<dbReference type="InterPro" id="IPR002491">
    <property type="entry name" value="ABC_transptr_periplasmic_BD"/>
</dbReference>
<dbReference type="RefSeq" id="WP_190996532.1">
    <property type="nucleotide sequence ID" value="NZ_JACXSI010000001.1"/>
</dbReference>
<gene>
    <name evidence="7" type="ORF">IEO70_01240</name>
</gene>
<evidence type="ECO:0000256" key="2">
    <source>
        <dbReference type="ARBA" id="ARBA00008814"/>
    </source>
</evidence>
<dbReference type="SUPFAM" id="SSF53807">
    <property type="entry name" value="Helical backbone' metal receptor"/>
    <property type="match status" value="1"/>
</dbReference>
<feature type="domain" description="Fe/B12 periplasmic-binding" evidence="6">
    <location>
        <begin position="49"/>
        <end position="309"/>
    </location>
</feature>
<proteinExistence type="inferred from homology"/>
<name>A0A927H9Z3_9BACI</name>
<dbReference type="PROSITE" id="PS51257">
    <property type="entry name" value="PROKAR_LIPOPROTEIN"/>
    <property type="match status" value="1"/>
</dbReference>
<accession>A0A927H9Z3</accession>
<evidence type="ECO:0000313" key="7">
    <source>
        <dbReference type="EMBL" id="MBD3107002.1"/>
    </source>
</evidence>
<reference evidence="7" key="1">
    <citation type="submission" date="2020-09" db="EMBL/GenBank/DDBJ databases">
        <title>Bacillus faecalis sp. nov., a moderately halophilic bacterium isolated from cow faeces.</title>
        <authorList>
            <person name="Jiang L."/>
            <person name="Lee J."/>
        </authorList>
    </citation>
    <scope>NUCLEOTIDE SEQUENCE</scope>
    <source>
        <strain evidence="7">AGMB 02131</strain>
    </source>
</reference>
<keyword evidence="3" id="KW-0813">Transport</keyword>
<comment type="caution">
    <text evidence="7">The sequence shown here is derived from an EMBL/GenBank/DDBJ whole genome shotgun (WGS) entry which is preliminary data.</text>
</comment>
<dbReference type="PROSITE" id="PS50983">
    <property type="entry name" value="FE_B12_PBP"/>
    <property type="match status" value="1"/>
</dbReference>
<dbReference type="AlphaFoldDB" id="A0A927H9Z3"/>
<keyword evidence="8" id="KW-1185">Reference proteome</keyword>
<dbReference type="PANTHER" id="PTHR30532">
    <property type="entry name" value="IRON III DICITRATE-BINDING PERIPLASMIC PROTEIN"/>
    <property type="match status" value="1"/>
</dbReference>
<evidence type="ECO:0000256" key="3">
    <source>
        <dbReference type="ARBA" id="ARBA00022448"/>
    </source>
</evidence>
<dbReference type="PANTHER" id="PTHR30532:SF1">
    <property type="entry name" value="IRON(3+)-HYDROXAMATE-BINDING PROTEIN FHUD"/>
    <property type="match status" value="1"/>
</dbReference>
<evidence type="ECO:0000313" key="8">
    <source>
        <dbReference type="Proteomes" id="UP000602076"/>
    </source>
</evidence>
<protein>
    <submittedName>
        <fullName evidence="7">ABC transporter substrate-binding protein</fullName>
    </submittedName>
</protein>
<dbReference type="GO" id="GO:1901678">
    <property type="term" value="P:iron coordination entity transport"/>
    <property type="evidence" value="ECO:0007669"/>
    <property type="project" value="UniProtKB-ARBA"/>
</dbReference>
<sequence length="309" mass="33685">MRKYHTFLISVLCLFLLSACNNDNTQDINNAESITVTDANGEVTIPADAQRIVASNMEDSLVALGITPVRQWAIGTTVHEYLQNVLADVPTIEWDMPLEQVIEAEPDLIIFSSPSAVPTGQLEEYQQVAPTYVFTDENAADWRKQIKVIGEMLGKEKQAEDVLSGYDEKAADATETVKEAIGNESVAAIWMIGGQYYVLENNRYASNVLYEDLGLTMPSFIKKLGDATDATWSPISLESLADLDAEHVFLIAAEGEAGLETLTASSIWQGTPAAQNGNVYKIGDDGSWTINGKIASDKVIDTVVETLTK</sequence>
<evidence type="ECO:0000259" key="6">
    <source>
        <dbReference type="PROSITE" id="PS50983"/>
    </source>
</evidence>
<dbReference type="GO" id="GO:0005886">
    <property type="term" value="C:plasma membrane"/>
    <property type="evidence" value="ECO:0007669"/>
    <property type="project" value="UniProtKB-SubCell"/>
</dbReference>
<keyword evidence="4 5" id="KW-0732">Signal</keyword>
<feature type="chain" id="PRO_5038844042" evidence="5">
    <location>
        <begin position="26"/>
        <end position="309"/>
    </location>
</feature>
<evidence type="ECO:0000256" key="4">
    <source>
        <dbReference type="ARBA" id="ARBA00022729"/>
    </source>
</evidence>